<dbReference type="EMBL" id="FQXS01000001">
    <property type="protein sequence ID" value="SHH31924.1"/>
    <property type="molecule type" value="Genomic_DNA"/>
</dbReference>
<keyword evidence="9" id="KW-1185">Reference proteome</keyword>
<dbReference type="GO" id="GO:0005886">
    <property type="term" value="C:plasma membrane"/>
    <property type="evidence" value="ECO:0007669"/>
    <property type="project" value="UniProtKB-SubCell"/>
</dbReference>
<comment type="similarity">
    <text evidence="2">Belongs to the UPF0718 family.</text>
</comment>
<evidence type="ECO:0000256" key="4">
    <source>
        <dbReference type="ARBA" id="ARBA00022692"/>
    </source>
</evidence>
<evidence type="ECO:0000256" key="6">
    <source>
        <dbReference type="ARBA" id="ARBA00023136"/>
    </source>
</evidence>
<dbReference type="STRING" id="1121409.SAMN02745124_00097"/>
<feature type="transmembrane region" description="Helical" evidence="7">
    <location>
        <begin position="12"/>
        <end position="29"/>
    </location>
</feature>
<keyword evidence="6 7" id="KW-0472">Membrane</keyword>
<comment type="subcellular location">
    <subcellularLocation>
        <location evidence="1">Cell membrane</location>
        <topology evidence="1">Multi-pass membrane protein</topology>
    </subcellularLocation>
</comment>
<evidence type="ECO:0000256" key="1">
    <source>
        <dbReference type="ARBA" id="ARBA00004651"/>
    </source>
</evidence>
<dbReference type="PANTHER" id="PTHR42775">
    <property type="entry name" value="PERMEASE RV2963-RELATED"/>
    <property type="match status" value="1"/>
</dbReference>
<gene>
    <name evidence="8" type="ORF">SAMN02745124_00097</name>
</gene>
<keyword evidence="3" id="KW-1003">Cell membrane</keyword>
<evidence type="ECO:0000256" key="2">
    <source>
        <dbReference type="ARBA" id="ARBA00006386"/>
    </source>
</evidence>
<dbReference type="RefSeq" id="WP_208609669.1">
    <property type="nucleotide sequence ID" value="NZ_FQXS01000001.1"/>
</dbReference>
<evidence type="ECO:0000256" key="5">
    <source>
        <dbReference type="ARBA" id="ARBA00022989"/>
    </source>
</evidence>
<feature type="transmembrane region" description="Helical" evidence="7">
    <location>
        <begin position="44"/>
        <end position="70"/>
    </location>
</feature>
<dbReference type="PANTHER" id="PTHR42775:SF2">
    <property type="entry name" value="PERMEASE"/>
    <property type="match status" value="1"/>
</dbReference>
<protein>
    <submittedName>
        <fullName evidence="8">Predicted permease</fullName>
    </submittedName>
</protein>
<name>A0A1M5S0G0_9BACT</name>
<sequence length="130" mass="13054">MIGAVGQFKRLLPFILLGVAIGAVLHGFLPTELVTRLAGADNPLAVPIAAVAVIPLYLRVSMVVPIAVILIGKGMSVGAVVALIIGGAGASLPEVAMLKGIFRLPLLLAFLGSVLATAIAAGLLVQAVIS</sequence>
<dbReference type="InterPro" id="IPR005524">
    <property type="entry name" value="DUF318"/>
</dbReference>
<evidence type="ECO:0000256" key="7">
    <source>
        <dbReference type="SAM" id="Phobius"/>
    </source>
</evidence>
<evidence type="ECO:0000313" key="8">
    <source>
        <dbReference type="EMBL" id="SHH31924.1"/>
    </source>
</evidence>
<dbReference type="Proteomes" id="UP000184139">
    <property type="component" value="Unassembled WGS sequence"/>
</dbReference>
<dbReference type="Pfam" id="PF03773">
    <property type="entry name" value="ArsP_1"/>
    <property type="match status" value="1"/>
</dbReference>
<feature type="transmembrane region" description="Helical" evidence="7">
    <location>
        <begin position="77"/>
        <end position="98"/>
    </location>
</feature>
<organism evidence="8 9">
    <name type="scientific">Desulfofustis glycolicus DSM 9705</name>
    <dbReference type="NCBI Taxonomy" id="1121409"/>
    <lineage>
        <taxon>Bacteria</taxon>
        <taxon>Pseudomonadati</taxon>
        <taxon>Thermodesulfobacteriota</taxon>
        <taxon>Desulfobulbia</taxon>
        <taxon>Desulfobulbales</taxon>
        <taxon>Desulfocapsaceae</taxon>
        <taxon>Desulfofustis</taxon>
    </lineage>
</organism>
<keyword evidence="5 7" id="KW-1133">Transmembrane helix</keyword>
<proteinExistence type="inferred from homology"/>
<accession>A0A1M5S0G0</accession>
<reference evidence="8 9" key="1">
    <citation type="submission" date="2016-11" db="EMBL/GenBank/DDBJ databases">
        <authorList>
            <person name="Jaros S."/>
            <person name="Januszkiewicz K."/>
            <person name="Wedrychowicz H."/>
        </authorList>
    </citation>
    <scope>NUCLEOTIDE SEQUENCE [LARGE SCALE GENOMIC DNA]</scope>
    <source>
        <strain evidence="8 9">DSM 9705</strain>
    </source>
</reference>
<keyword evidence="4 7" id="KW-0812">Transmembrane</keyword>
<dbReference type="InterPro" id="IPR053166">
    <property type="entry name" value="UPF0718_permease"/>
</dbReference>
<evidence type="ECO:0000256" key="3">
    <source>
        <dbReference type="ARBA" id="ARBA00022475"/>
    </source>
</evidence>
<feature type="transmembrane region" description="Helical" evidence="7">
    <location>
        <begin position="104"/>
        <end position="129"/>
    </location>
</feature>
<dbReference type="AlphaFoldDB" id="A0A1M5S0G0"/>
<evidence type="ECO:0000313" key="9">
    <source>
        <dbReference type="Proteomes" id="UP000184139"/>
    </source>
</evidence>